<organism evidence="2 3">
    <name type="scientific">Thiomicrorhabdus marina</name>
    <dbReference type="NCBI Taxonomy" id="2818442"/>
    <lineage>
        <taxon>Bacteria</taxon>
        <taxon>Pseudomonadati</taxon>
        <taxon>Pseudomonadota</taxon>
        <taxon>Gammaproteobacteria</taxon>
        <taxon>Thiotrichales</taxon>
        <taxon>Piscirickettsiaceae</taxon>
        <taxon>Thiomicrorhabdus</taxon>
    </lineage>
</organism>
<keyword evidence="1" id="KW-1133">Transmembrane helix</keyword>
<dbReference type="EMBL" id="JAGETV010000002">
    <property type="protein sequence ID" value="MBO1926401.1"/>
    <property type="molecule type" value="Genomic_DNA"/>
</dbReference>
<keyword evidence="1" id="KW-0472">Membrane</keyword>
<proteinExistence type="predicted"/>
<feature type="transmembrane region" description="Helical" evidence="1">
    <location>
        <begin position="36"/>
        <end position="56"/>
    </location>
</feature>
<sequence>MSKTPEELAEIQARHAENLDRLACTMTTGIQRWEKVIYPMMIAFIVLAVYGFYLIYNVTRDMNHITHNMNAMTSAVVDITETLDQKMNQMDHQMGAINIHMDKMNQNISSVPNLDKNIAQMNLAINSLNQQVVTMTDNMVQMNQSIAQMNQSVYNLNYAANRMSSHVGELNHNFSGPMSTVNSMMPWSFMPGQGSRQFYAQPPMMMPANNIQPDTSE</sequence>
<accession>A0ABS3Q297</accession>
<evidence type="ECO:0000256" key="1">
    <source>
        <dbReference type="SAM" id="Phobius"/>
    </source>
</evidence>
<keyword evidence="3" id="KW-1185">Reference proteome</keyword>
<evidence type="ECO:0000313" key="2">
    <source>
        <dbReference type="EMBL" id="MBO1926401.1"/>
    </source>
</evidence>
<reference evidence="2 3" key="1">
    <citation type="submission" date="2021-03" db="EMBL/GenBank/DDBJ databases">
        <title>Thiomicrorhabdus sp.nov.,novel sulfur-oxidizing bacteria isolated from coastal sediment.</title>
        <authorList>
            <person name="Liu X."/>
        </authorList>
    </citation>
    <scope>NUCLEOTIDE SEQUENCE [LARGE SCALE GENOMIC DNA]</scope>
    <source>
        <strain evidence="2 3">6S2-11</strain>
    </source>
</reference>
<dbReference type="RefSeq" id="WP_208147274.1">
    <property type="nucleotide sequence ID" value="NZ_JAGETV010000002.1"/>
</dbReference>
<dbReference type="SUPFAM" id="SSF58104">
    <property type="entry name" value="Methyl-accepting chemotaxis protein (MCP) signaling domain"/>
    <property type="match status" value="1"/>
</dbReference>
<evidence type="ECO:0000313" key="3">
    <source>
        <dbReference type="Proteomes" id="UP000664835"/>
    </source>
</evidence>
<keyword evidence="1" id="KW-0812">Transmembrane</keyword>
<comment type="caution">
    <text evidence="2">The sequence shown here is derived from an EMBL/GenBank/DDBJ whole genome shotgun (WGS) entry which is preliminary data.</text>
</comment>
<dbReference type="Proteomes" id="UP000664835">
    <property type="component" value="Unassembled WGS sequence"/>
</dbReference>
<gene>
    <name evidence="2" type="ORF">J3998_02345</name>
</gene>
<dbReference type="Gene3D" id="1.10.287.950">
    <property type="entry name" value="Methyl-accepting chemotaxis protein"/>
    <property type="match status" value="1"/>
</dbReference>
<name>A0ABS3Q297_9GAMM</name>
<protein>
    <submittedName>
        <fullName evidence="2">Methyl-accepting chemotaxis protein</fullName>
    </submittedName>
</protein>